<feature type="region of interest" description="Disordered" evidence="1">
    <location>
        <begin position="1"/>
        <end position="32"/>
    </location>
</feature>
<protein>
    <submittedName>
        <fullName evidence="3">Skp1_POZ domain-containing protein</fullName>
    </submittedName>
</protein>
<dbReference type="AlphaFoldDB" id="A0A7E4VRN8"/>
<evidence type="ECO:0000256" key="1">
    <source>
        <dbReference type="SAM" id="MobiDB-lite"/>
    </source>
</evidence>
<sequence>MRQKKKPDKSAKSQSAQSQKRSQPQPPRQMTLISFDGTEYDVEEYIIRESETFQNAHAKGIHRLVLNNVSGPTLLIVIEFLTLYRNQKPYKPVEIDSKPIRASKNDTGQKYLKKLCEINMESLFHATQEIKSGRLMDGVCAYLLHHMHNKSAAEIRKMFSLPQTSNG</sequence>
<dbReference type="SUPFAM" id="SSF54695">
    <property type="entry name" value="POZ domain"/>
    <property type="match status" value="1"/>
</dbReference>
<proteinExistence type="predicted"/>
<dbReference type="Proteomes" id="UP000492821">
    <property type="component" value="Unassembled WGS sequence"/>
</dbReference>
<organism evidence="2 3">
    <name type="scientific">Panagrellus redivivus</name>
    <name type="common">Microworm</name>
    <dbReference type="NCBI Taxonomy" id="6233"/>
    <lineage>
        <taxon>Eukaryota</taxon>
        <taxon>Metazoa</taxon>
        <taxon>Ecdysozoa</taxon>
        <taxon>Nematoda</taxon>
        <taxon>Chromadorea</taxon>
        <taxon>Rhabditida</taxon>
        <taxon>Tylenchina</taxon>
        <taxon>Panagrolaimomorpha</taxon>
        <taxon>Panagrolaimoidea</taxon>
        <taxon>Panagrolaimidae</taxon>
        <taxon>Panagrellus</taxon>
    </lineage>
</organism>
<dbReference type="InterPro" id="IPR011333">
    <property type="entry name" value="SKP1/BTB/POZ_sf"/>
</dbReference>
<evidence type="ECO:0000313" key="3">
    <source>
        <dbReference type="WBParaSite" id="Pan_g24169.t1"/>
    </source>
</evidence>
<evidence type="ECO:0000313" key="2">
    <source>
        <dbReference type="Proteomes" id="UP000492821"/>
    </source>
</evidence>
<dbReference type="WBParaSite" id="Pan_g24169.t1">
    <property type="protein sequence ID" value="Pan_g24169.t1"/>
    <property type="gene ID" value="Pan_g24169"/>
</dbReference>
<reference evidence="3" key="2">
    <citation type="submission" date="2020-10" db="UniProtKB">
        <authorList>
            <consortium name="WormBaseParasite"/>
        </authorList>
    </citation>
    <scope>IDENTIFICATION</scope>
</reference>
<name>A0A7E4VRN8_PANRE</name>
<feature type="compositionally biased region" description="Low complexity" evidence="1">
    <location>
        <begin position="12"/>
        <end position="23"/>
    </location>
</feature>
<dbReference type="Gene3D" id="3.30.710.10">
    <property type="entry name" value="Potassium Channel Kv1.1, Chain A"/>
    <property type="match status" value="1"/>
</dbReference>
<reference evidence="2" key="1">
    <citation type="journal article" date="2013" name="Genetics">
        <title>The draft genome and transcriptome of Panagrellus redivivus are shaped by the harsh demands of a free-living lifestyle.</title>
        <authorList>
            <person name="Srinivasan J."/>
            <person name="Dillman A.R."/>
            <person name="Macchietto M.G."/>
            <person name="Heikkinen L."/>
            <person name="Lakso M."/>
            <person name="Fracchia K.M."/>
            <person name="Antoshechkin I."/>
            <person name="Mortazavi A."/>
            <person name="Wong G."/>
            <person name="Sternberg P.W."/>
        </authorList>
    </citation>
    <scope>NUCLEOTIDE SEQUENCE [LARGE SCALE GENOMIC DNA]</scope>
    <source>
        <strain evidence="2">MT8872</strain>
    </source>
</reference>
<keyword evidence="2" id="KW-1185">Reference proteome</keyword>
<accession>A0A7E4VRN8</accession>